<sequence>MSFTSKMGFGGRFSAMRKTERSLARSYPTNNSNISKQKRLLGHQSTTPKPVKPQRSLTSFTPPPDQMSLDLQARLDSVNNNAAASRTPLFDSKGLPLHEYKAKLKLEIKTIEKQRTKLIDEIANQKFQLVVAEQYASNTERILDKACAFSQDMSHQNVDVRLIKDFESKTIHLEKAKLINSQNGAKKHADVIDNLSKDVEQLDARLLDAQRQLISTYDYQEFYRERNSSKQILSKCKKANDSSEFDFNKVAQNKANKHQDLQLKSYNKYLAQVQSNIDHAKKIEVLCGRIDSIQTLNQHDVDQVNQLCEKAVDLCKKTNGDPKSLALRLVEKKFALKNNDPRHRHFESMVSHYCAIKTNMKDQTHFTNSENAKEILLKFLSVNARNEIESWKAEENLHRAETKTRLFDQLASNVFKHRKQNVNKKASSKSRQKLNNDNAQKAKSVSESKISLINKKKKQFRSDWNDLQIKATLGEFKQLINDRGNLDRGLNDSLQSLAEAEYDKCANMAKNMPKHNLGKLHRAQENLISRMHGFLDEVYNDPKRTLRYSLHQESARLVAQDMNTVSNRLKSGLRQLPYATYSGHGDENAYTIGQNQGKTFENIPYYLKNSIERRYSGLDHCINLKADNVTIYDATGHIPTTREYPSLSHGSRFNLRNVNQDKRVQNLQNPRFVTDTHNSTTVASNLNNGSVPATSITVHVQDDVNNGARRQCGTIHMKYADTENGRTVQNAMTKLRYRSLDDFTLRSNKPLKNSELADRKMARKLDALNSMQGSLKNDPSLHAKALKETLHQAMPDLDWETPADCLNDDNPQAAACLKRIPQSFLNKLGVKITASDSVEDTFDKITQAINKQLDGLEE</sequence>
<comment type="caution">
    <text evidence="3">The sequence shown here is derived from an EMBL/GenBank/DDBJ whole genome shotgun (WGS) entry which is preliminary data.</text>
</comment>
<evidence type="ECO:0000256" key="1">
    <source>
        <dbReference type="SAM" id="Coils"/>
    </source>
</evidence>
<evidence type="ECO:0000313" key="3">
    <source>
        <dbReference type="EMBL" id="TWI89481.1"/>
    </source>
</evidence>
<feature type="coiled-coil region" evidence="1">
    <location>
        <begin position="185"/>
        <end position="212"/>
    </location>
</feature>
<dbReference type="Proteomes" id="UP000320593">
    <property type="component" value="Unassembled WGS sequence"/>
</dbReference>
<proteinExistence type="predicted"/>
<dbReference type="AlphaFoldDB" id="A0A562T7B5"/>
<feature type="region of interest" description="Disordered" evidence="2">
    <location>
        <begin position="20"/>
        <end position="65"/>
    </location>
</feature>
<feature type="compositionally biased region" description="Polar residues" evidence="2">
    <location>
        <begin position="433"/>
        <end position="447"/>
    </location>
</feature>
<evidence type="ECO:0000256" key="2">
    <source>
        <dbReference type="SAM" id="MobiDB-lite"/>
    </source>
</evidence>
<gene>
    <name evidence="3" type="ORF">JM93_01684</name>
</gene>
<reference evidence="3 4" key="1">
    <citation type="submission" date="2019-07" db="EMBL/GenBank/DDBJ databases">
        <title>Genomic Encyclopedia of Archaeal and Bacterial Type Strains, Phase II (KMG-II): from individual species to whole genera.</title>
        <authorList>
            <person name="Goeker M."/>
        </authorList>
    </citation>
    <scope>NUCLEOTIDE SEQUENCE [LARGE SCALE GENOMIC DNA]</scope>
    <source>
        <strain evidence="3 4">ATCC BAA-252</strain>
    </source>
</reference>
<protein>
    <submittedName>
        <fullName evidence="3">Uncharacterized protein</fullName>
    </submittedName>
</protein>
<keyword evidence="4" id="KW-1185">Reference proteome</keyword>
<feature type="region of interest" description="Disordered" evidence="2">
    <location>
        <begin position="419"/>
        <end position="447"/>
    </location>
</feature>
<name>A0A562T7B5_9HYPH</name>
<evidence type="ECO:0000313" key="4">
    <source>
        <dbReference type="Proteomes" id="UP000320593"/>
    </source>
</evidence>
<accession>A0A562T7B5</accession>
<dbReference type="EMBL" id="VLLF01000003">
    <property type="protein sequence ID" value="TWI89481.1"/>
    <property type="molecule type" value="Genomic_DNA"/>
</dbReference>
<organism evidence="3 4">
    <name type="scientific">Roseibium hamelinense</name>
    <dbReference type="NCBI Taxonomy" id="150831"/>
    <lineage>
        <taxon>Bacteria</taxon>
        <taxon>Pseudomonadati</taxon>
        <taxon>Pseudomonadota</taxon>
        <taxon>Alphaproteobacteria</taxon>
        <taxon>Hyphomicrobiales</taxon>
        <taxon>Stappiaceae</taxon>
        <taxon>Roseibium</taxon>
    </lineage>
</organism>
<keyword evidence="1" id="KW-0175">Coiled coil</keyword>
<feature type="compositionally biased region" description="Basic residues" evidence="2">
    <location>
        <begin position="419"/>
        <end position="432"/>
    </location>
</feature>
<dbReference type="RefSeq" id="WP_145342138.1">
    <property type="nucleotide sequence ID" value="NZ_SMLY01000063.1"/>
</dbReference>